<dbReference type="Pfam" id="PF00083">
    <property type="entry name" value="Sugar_tr"/>
    <property type="match status" value="2"/>
</dbReference>
<feature type="transmembrane region" description="Helical" evidence="7">
    <location>
        <begin position="93"/>
        <end position="114"/>
    </location>
</feature>
<dbReference type="Gene3D" id="1.20.1250.20">
    <property type="entry name" value="MFS general substrate transporter like domains"/>
    <property type="match status" value="2"/>
</dbReference>
<keyword evidence="2" id="KW-0813">Transport</keyword>
<feature type="transmembrane region" description="Helical" evidence="7">
    <location>
        <begin position="338"/>
        <end position="360"/>
    </location>
</feature>
<dbReference type="Proteomes" id="UP001499967">
    <property type="component" value="Unassembled WGS sequence"/>
</dbReference>
<feature type="transmembrane region" description="Helical" evidence="7">
    <location>
        <begin position="279"/>
        <end position="301"/>
    </location>
</feature>
<evidence type="ECO:0000256" key="1">
    <source>
        <dbReference type="ARBA" id="ARBA00004651"/>
    </source>
</evidence>
<protein>
    <submittedName>
        <fullName evidence="9">MFS transporter</fullName>
    </submittedName>
</protein>
<dbReference type="SUPFAM" id="SSF103473">
    <property type="entry name" value="MFS general substrate transporter"/>
    <property type="match status" value="1"/>
</dbReference>
<dbReference type="PROSITE" id="PS50850">
    <property type="entry name" value="MFS"/>
    <property type="match status" value="1"/>
</dbReference>
<dbReference type="InterPro" id="IPR020846">
    <property type="entry name" value="MFS_dom"/>
</dbReference>
<feature type="transmembrane region" description="Helical" evidence="7">
    <location>
        <begin position="120"/>
        <end position="137"/>
    </location>
</feature>
<evidence type="ECO:0000256" key="6">
    <source>
        <dbReference type="ARBA" id="ARBA00023136"/>
    </source>
</evidence>
<evidence type="ECO:0000313" key="10">
    <source>
        <dbReference type="Proteomes" id="UP001499967"/>
    </source>
</evidence>
<name>A0ABN1Q5A1_9PSEU</name>
<keyword evidence="10" id="KW-1185">Reference proteome</keyword>
<evidence type="ECO:0000256" key="5">
    <source>
        <dbReference type="ARBA" id="ARBA00022989"/>
    </source>
</evidence>
<organism evidence="9 10">
    <name type="scientific">Pseudonocardia zijingensis</name>
    <dbReference type="NCBI Taxonomy" id="153376"/>
    <lineage>
        <taxon>Bacteria</taxon>
        <taxon>Bacillati</taxon>
        <taxon>Actinomycetota</taxon>
        <taxon>Actinomycetes</taxon>
        <taxon>Pseudonocardiales</taxon>
        <taxon>Pseudonocardiaceae</taxon>
        <taxon>Pseudonocardia</taxon>
    </lineage>
</organism>
<comment type="caution">
    <text evidence="9">The sequence shown here is derived from an EMBL/GenBank/DDBJ whole genome shotgun (WGS) entry which is preliminary data.</text>
</comment>
<feature type="transmembrane region" description="Helical" evidence="7">
    <location>
        <begin position="58"/>
        <end position="81"/>
    </location>
</feature>
<evidence type="ECO:0000259" key="8">
    <source>
        <dbReference type="PROSITE" id="PS50850"/>
    </source>
</evidence>
<evidence type="ECO:0000256" key="2">
    <source>
        <dbReference type="ARBA" id="ARBA00022448"/>
    </source>
</evidence>
<keyword evidence="5 7" id="KW-1133">Transmembrane helix</keyword>
<evidence type="ECO:0000256" key="7">
    <source>
        <dbReference type="SAM" id="Phobius"/>
    </source>
</evidence>
<feature type="transmembrane region" description="Helical" evidence="7">
    <location>
        <begin position="372"/>
        <end position="393"/>
    </location>
</feature>
<dbReference type="PANTHER" id="PTHR43045">
    <property type="entry name" value="SHIKIMATE TRANSPORTER"/>
    <property type="match status" value="1"/>
</dbReference>
<feature type="transmembrane region" description="Helical" evidence="7">
    <location>
        <begin position="21"/>
        <end position="46"/>
    </location>
</feature>
<dbReference type="PANTHER" id="PTHR43045:SF1">
    <property type="entry name" value="SHIKIMATE TRANSPORTER"/>
    <property type="match status" value="1"/>
</dbReference>
<feature type="transmembrane region" description="Helical" evidence="7">
    <location>
        <begin position="247"/>
        <end position="267"/>
    </location>
</feature>
<keyword evidence="6 7" id="KW-0472">Membrane</keyword>
<dbReference type="EMBL" id="BAAAHP010000087">
    <property type="protein sequence ID" value="GAA0937689.1"/>
    <property type="molecule type" value="Genomic_DNA"/>
</dbReference>
<feature type="transmembrane region" description="Helical" evidence="7">
    <location>
        <begin position="405"/>
        <end position="425"/>
    </location>
</feature>
<comment type="subcellular location">
    <subcellularLocation>
        <location evidence="1">Cell membrane</location>
        <topology evidence="1">Multi-pass membrane protein</topology>
    </subcellularLocation>
</comment>
<sequence length="450" mass="46037">MTADQRRALPSPSLKQTRRAAAAGLGGTLLEYYDFAIYGLAAALVFGPVFFPSADPTVGVLASFATFGVGFLARPLGGAVFGHFGDRLGRKNVLVTTMLIMGVSTVLIGCLPGYDSIGHWGAVLLVLLRLAQGFAFGGEQPGAVLLVAEHASAGRRGLFASLPGVGVSFGLVLGNLAFLAVSTTMDPAAVQTWGWRIPFWAGGLLVLIGLLVRFGLAETPDFERNKANAQVSASPILDVIRTHPTQILLAGGVQAGQAVASYIAVVYSLAYAREHDVPAALPLLGIILSGVLHLALVPAAGALSDRLGRLPTYLAGALFIAVTSLFFLPMIATGSAVLVLAAYLLLFGIGWAVITGVYPVMLAEAFATKVSYSGLSLGMQLGVVVGGVTPFVATLVSTAPNGPTLLGIGLSVVALLSAWCAAAIVGRTARAHGAAAMNQPVAVGAADAQP</sequence>
<feature type="transmembrane region" description="Helical" evidence="7">
    <location>
        <begin position="193"/>
        <end position="216"/>
    </location>
</feature>
<evidence type="ECO:0000313" key="9">
    <source>
        <dbReference type="EMBL" id="GAA0937689.1"/>
    </source>
</evidence>
<dbReference type="InterPro" id="IPR036259">
    <property type="entry name" value="MFS_trans_sf"/>
</dbReference>
<evidence type="ECO:0000256" key="4">
    <source>
        <dbReference type="ARBA" id="ARBA00022692"/>
    </source>
</evidence>
<proteinExistence type="predicted"/>
<accession>A0ABN1Q5A1</accession>
<keyword evidence="3" id="KW-1003">Cell membrane</keyword>
<dbReference type="RefSeq" id="WP_343942088.1">
    <property type="nucleotide sequence ID" value="NZ_BAAAHP010000087.1"/>
</dbReference>
<feature type="transmembrane region" description="Helical" evidence="7">
    <location>
        <begin position="158"/>
        <end position="181"/>
    </location>
</feature>
<feature type="transmembrane region" description="Helical" evidence="7">
    <location>
        <begin position="313"/>
        <end position="332"/>
    </location>
</feature>
<evidence type="ECO:0000256" key="3">
    <source>
        <dbReference type="ARBA" id="ARBA00022475"/>
    </source>
</evidence>
<dbReference type="InterPro" id="IPR005828">
    <property type="entry name" value="MFS_sugar_transport-like"/>
</dbReference>
<keyword evidence="4 7" id="KW-0812">Transmembrane</keyword>
<gene>
    <name evidence="9" type="ORF">GCM10009559_30950</name>
</gene>
<reference evidence="9 10" key="1">
    <citation type="journal article" date="2019" name="Int. J. Syst. Evol. Microbiol.">
        <title>The Global Catalogue of Microorganisms (GCM) 10K type strain sequencing project: providing services to taxonomists for standard genome sequencing and annotation.</title>
        <authorList>
            <consortium name="The Broad Institute Genomics Platform"/>
            <consortium name="The Broad Institute Genome Sequencing Center for Infectious Disease"/>
            <person name="Wu L."/>
            <person name="Ma J."/>
        </authorList>
    </citation>
    <scope>NUCLEOTIDE SEQUENCE [LARGE SCALE GENOMIC DNA]</scope>
    <source>
        <strain evidence="9 10">JCM 11117</strain>
    </source>
</reference>
<feature type="domain" description="Major facilitator superfamily (MFS) profile" evidence="8">
    <location>
        <begin position="20"/>
        <end position="429"/>
    </location>
</feature>